<feature type="compositionally biased region" description="Low complexity" evidence="1">
    <location>
        <begin position="1"/>
        <end position="26"/>
    </location>
</feature>
<feature type="region of interest" description="Disordered" evidence="1">
    <location>
        <begin position="1"/>
        <end position="35"/>
    </location>
</feature>
<feature type="region of interest" description="Disordered" evidence="1">
    <location>
        <begin position="74"/>
        <end position="173"/>
    </location>
</feature>
<dbReference type="AlphaFoldDB" id="A0AAX6MAZ6"/>
<comment type="caution">
    <text evidence="2">The sequence shown here is derived from an EMBL/GenBank/DDBJ whole genome shotgun (WGS) entry which is preliminary data.</text>
</comment>
<protein>
    <submittedName>
        <fullName evidence="2">Uncharacterized protein</fullName>
    </submittedName>
</protein>
<evidence type="ECO:0000313" key="2">
    <source>
        <dbReference type="EMBL" id="KAK6949820.1"/>
    </source>
</evidence>
<feature type="compositionally biased region" description="Basic and acidic residues" evidence="1">
    <location>
        <begin position="74"/>
        <end position="96"/>
    </location>
</feature>
<dbReference type="Proteomes" id="UP001369815">
    <property type="component" value="Unassembled WGS sequence"/>
</dbReference>
<organism evidence="2 3">
    <name type="scientific">Daldinia eschscholtzii</name>
    <dbReference type="NCBI Taxonomy" id="292717"/>
    <lineage>
        <taxon>Eukaryota</taxon>
        <taxon>Fungi</taxon>
        <taxon>Dikarya</taxon>
        <taxon>Ascomycota</taxon>
        <taxon>Pezizomycotina</taxon>
        <taxon>Sordariomycetes</taxon>
        <taxon>Xylariomycetidae</taxon>
        <taxon>Xylariales</taxon>
        <taxon>Hypoxylaceae</taxon>
        <taxon>Daldinia</taxon>
    </lineage>
</organism>
<sequence length="173" mass="19528">MPRYTSPSSRSQDSTSTSTRQGSQRSRSQEHSDNREDVLKASLVFLGAVGAASLAASKLWPKGILYGEKESWAQEAKKEVKHAMGKDKPSNRENRGRPQTQSTGRGSVDQRRQRPPIIETQDGIIITRPGRRSMYVDTGRIRQFHEADDNDRGRRPLRTSEIPPVDSVTRRRD</sequence>
<dbReference type="EMBL" id="JBANMG010000008">
    <property type="protein sequence ID" value="KAK6949820.1"/>
    <property type="molecule type" value="Genomic_DNA"/>
</dbReference>
<gene>
    <name evidence="2" type="ORF">Daesc_008141</name>
</gene>
<proteinExistence type="predicted"/>
<reference evidence="2 3" key="1">
    <citation type="journal article" date="2024" name="Front Chem Biol">
        <title>Unveiling the potential of Daldinia eschscholtzii MFLUCC 19-0629 through bioactivity and bioinformatics studies for enhanced sustainable agriculture production.</title>
        <authorList>
            <person name="Brooks S."/>
            <person name="Weaver J.A."/>
            <person name="Klomchit A."/>
            <person name="Alharthi S.A."/>
            <person name="Onlamun T."/>
            <person name="Nurani R."/>
            <person name="Vong T.K."/>
            <person name="Alberti F."/>
            <person name="Greco C."/>
        </authorList>
    </citation>
    <scope>NUCLEOTIDE SEQUENCE [LARGE SCALE GENOMIC DNA]</scope>
    <source>
        <strain evidence="2">MFLUCC 19-0629</strain>
    </source>
</reference>
<accession>A0AAX6MAZ6</accession>
<evidence type="ECO:0000313" key="3">
    <source>
        <dbReference type="Proteomes" id="UP001369815"/>
    </source>
</evidence>
<evidence type="ECO:0000256" key="1">
    <source>
        <dbReference type="SAM" id="MobiDB-lite"/>
    </source>
</evidence>
<keyword evidence="3" id="KW-1185">Reference proteome</keyword>
<feature type="compositionally biased region" description="Basic and acidic residues" evidence="1">
    <location>
        <begin position="139"/>
        <end position="154"/>
    </location>
</feature>
<name>A0AAX6MAZ6_9PEZI</name>